<evidence type="ECO:0000313" key="2">
    <source>
        <dbReference type="Proteomes" id="UP001530377"/>
    </source>
</evidence>
<name>A0ABD3RZL5_9STRA</name>
<proteinExistence type="predicted"/>
<organism evidence="1 2">
    <name type="scientific">Cyclostephanos tholiformis</name>
    <dbReference type="NCBI Taxonomy" id="382380"/>
    <lineage>
        <taxon>Eukaryota</taxon>
        <taxon>Sar</taxon>
        <taxon>Stramenopiles</taxon>
        <taxon>Ochrophyta</taxon>
        <taxon>Bacillariophyta</taxon>
        <taxon>Coscinodiscophyceae</taxon>
        <taxon>Thalassiosirophycidae</taxon>
        <taxon>Stephanodiscales</taxon>
        <taxon>Stephanodiscaceae</taxon>
        <taxon>Cyclostephanos</taxon>
    </lineage>
</organism>
<accession>A0ABD3RZL5</accession>
<gene>
    <name evidence="1" type="ORF">ACHAXA_011724</name>
</gene>
<sequence>MSDEDAVRAFYARYPDGYFDHVVITAGHSALLGNVIENNRTVADLRVQVEMKFFNQMCAVPNGHPKVRRWR</sequence>
<dbReference type="EMBL" id="JALLPB020000098">
    <property type="protein sequence ID" value="KAL3817636.1"/>
    <property type="molecule type" value="Genomic_DNA"/>
</dbReference>
<comment type="caution">
    <text evidence="1">The sequence shown here is derived from an EMBL/GenBank/DDBJ whole genome shotgun (WGS) entry which is preliminary data.</text>
</comment>
<protein>
    <submittedName>
        <fullName evidence="1">Uncharacterized protein</fullName>
    </submittedName>
</protein>
<dbReference type="AlphaFoldDB" id="A0ABD3RZL5"/>
<keyword evidence="2" id="KW-1185">Reference proteome</keyword>
<reference evidence="1 2" key="1">
    <citation type="submission" date="2024-10" db="EMBL/GenBank/DDBJ databases">
        <title>Updated reference genomes for cyclostephanoid diatoms.</title>
        <authorList>
            <person name="Roberts W.R."/>
            <person name="Alverson A.J."/>
        </authorList>
    </citation>
    <scope>NUCLEOTIDE SEQUENCE [LARGE SCALE GENOMIC DNA]</scope>
    <source>
        <strain evidence="1 2">AJA228-03</strain>
    </source>
</reference>
<dbReference type="Proteomes" id="UP001530377">
    <property type="component" value="Unassembled WGS sequence"/>
</dbReference>
<evidence type="ECO:0000313" key="1">
    <source>
        <dbReference type="EMBL" id="KAL3817636.1"/>
    </source>
</evidence>